<organism evidence="1 2">
    <name type="scientific">Helianthus annuus</name>
    <name type="common">Common sunflower</name>
    <dbReference type="NCBI Taxonomy" id="4232"/>
    <lineage>
        <taxon>Eukaryota</taxon>
        <taxon>Viridiplantae</taxon>
        <taxon>Streptophyta</taxon>
        <taxon>Embryophyta</taxon>
        <taxon>Tracheophyta</taxon>
        <taxon>Spermatophyta</taxon>
        <taxon>Magnoliopsida</taxon>
        <taxon>eudicotyledons</taxon>
        <taxon>Gunneridae</taxon>
        <taxon>Pentapetalae</taxon>
        <taxon>asterids</taxon>
        <taxon>campanulids</taxon>
        <taxon>Asterales</taxon>
        <taxon>Asteraceae</taxon>
        <taxon>Asteroideae</taxon>
        <taxon>Heliantheae alliance</taxon>
        <taxon>Heliantheae</taxon>
        <taxon>Helianthus</taxon>
    </lineage>
</organism>
<accession>A0A9K3IPV2</accession>
<dbReference type="Gramene" id="mRNA:HanXRQr2_Chr07g0314741">
    <property type="protein sequence ID" value="mRNA:HanXRQr2_Chr07g0314741"/>
    <property type="gene ID" value="HanXRQr2_Chr07g0314741"/>
</dbReference>
<sequence>MMIQELLQVALKMHSHCEGYGKDVKDCIMEEHSCQKCKRCAPRRSEESL</sequence>
<reference evidence="1" key="1">
    <citation type="journal article" date="2017" name="Nature">
        <title>The sunflower genome provides insights into oil metabolism, flowering and Asterid evolution.</title>
        <authorList>
            <person name="Badouin H."/>
            <person name="Gouzy J."/>
            <person name="Grassa C.J."/>
            <person name="Murat F."/>
            <person name="Staton S.E."/>
            <person name="Cottret L."/>
            <person name="Lelandais-Briere C."/>
            <person name="Owens G.L."/>
            <person name="Carrere S."/>
            <person name="Mayjonade B."/>
            <person name="Legrand L."/>
            <person name="Gill N."/>
            <person name="Kane N.C."/>
            <person name="Bowers J.E."/>
            <person name="Hubner S."/>
            <person name="Bellec A."/>
            <person name="Berard A."/>
            <person name="Berges H."/>
            <person name="Blanchet N."/>
            <person name="Boniface M.C."/>
            <person name="Brunel D."/>
            <person name="Catrice O."/>
            <person name="Chaidir N."/>
            <person name="Claudel C."/>
            <person name="Donnadieu C."/>
            <person name="Faraut T."/>
            <person name="Fievet G."/>
            <person name="Helmstetter N."/>
            <person name="King M."/>
            <person name="Knapp S.J."/>
            <person name="Lai Z."/>
            <person name="Le Paslier M.C."/>
            <person name="Lippi Y."/>
            <person name="Lorenzon L."/>
            <person name="Mandel J.R."/>
            <person name="Marage G."/>
            <person name="Marchand G."/>
            <person name="Marquand E."/>
            <person name="Bret-Mestries E."/>
            <person name="Morien E."/>
            <person name="Nambeesan S."/>
            <person name="Nguyen T."/>
            <person name="Pegot-Espagnet P."/>
            <person name="Pouilly N."/>
            <person name="Raftis F."/>
            <person name="Sallet E."/>
            <person name="Schiex T."/>
            <person name="Thomas J."/>
            <person name="Vandecasteele C."/>
            <person name="Vares D."/>
            <person name="Vear F."/>
            <person name="Vautrin S."/>
            <person name="Crespi M."/>
            <person name="Mangin B."/>
            <person name="Burke J.M."/>
            <person name="Salse J."/>
            <person name="Munos S."/>
            <person name="Vincourt P."/>
            <person name="Rieseberg L.H."/>
            <person name="Langlade N.B."/>
        </authorList>
    </citation>
    <scope>NUCLEOTIDE SEQUENCE</scope>
    <source>
        <tissue evidence="1">Leaves</tissue>
    </source>
</reference>
<dbReference type="AlphaFoldDB" id="A0A9K3IPV2"/>
<proteinExistence type="predicted"/>
<reference evidence="1" key="2">
    <citation type="submission" date="2020-06" db="EMBL/GenBank/DDBJ databases">
        <title>Helianthus annuus Genome sequencing and assembly Release 2.</title>
        <authorList>
            <person name="Gouzy J."/>
            <person name="Langlade N."/>
            <person name="Munos S."/>
        </authorList>
    </citation>
    <scope>NUCLEOTIDE SEQUENCE</scope>
    <source>
        <tissue evidence="1">Leaves</tissue>
    </source>
</reference>
<protein>
    <submittedName>
        <fullName evidence="1">Uncharacterized protein</fullName>
    </submittedName>
</protein>
<comment type="caution">
    <text evidence="1">The sequence shown here is derived from an EMBL/GenBank/DDBJ whole genome shotgun (WGS) entry which is preliminary data.</text>
</comment>
<dbReference type="EMBL" id="MNCJ02000322">
    <property type="protein sequence ID" value="KAF5800320.1"/>
    <property type="molecule type" value="Genomic_DNA"/>
</dbReference>
<evidence type="ECO:0000313" key="1">
    <source>
        <dbReference type="EMBL" id="KAF5800320.1"/>
    </source>
</evidence>
<keyword evidence="2" id="KW-1185">Reference proteome</keyword>
<name>A0A9K3IPV2_HELAN</name>
<evidence type="ECO:0000313" key="2">
    <source>
        <dbReference type="Proteomes" id="UP000215914"/>
    </source>
</evidence>
<gene>
    <name evidence="1" type="ORF">HanXRQr2_Chr07g0314741</name>
</gene>
<dbReference type="Proteomes" id="UP000215914">
    <property type="component" value="Unassembled WGS sequence"/>
</dbReference>